<feature type="signal peptide" evidence="4">
    <location>
        <begin position="1"/>
        <end position="23"/>
    </location>
</feature>
<protein>
    <recommendedName>
        <fullName evidence="5">TIL domain-containing protein</fullName>
    </recommendedName>
</protein>
<keyword evidence="3" id="KW-1015">Disulfide bond</keyword>
<dbReference type="Proteomes" id="UP000270094">
    <property type="component" value="Unassembled WGS sequence"/>
</dbReference>
<feature type="chain" id="PRO_5018155089" description="TIL domain-containing protein" evidence="4">
    <location>
        <begin position="24"/>
        <end position="499"/>
    </location>
</feature>
<dbReference type="InterPro" id="IPR002919">
    <property type="entry name" value="TIL_dom"/>
</dbReference>
<dbReference type="InterPro" id="IPR036084">
    <property type="entry name" value="Ser_inhib-like_sf"/>
</dbReference>
<proteinExistence type="predicted"/>
<gene>
    <name evidence="6" type="ORF">SVUK_LOCUS9470</name>
</gene>
<dbReference type="InterPro" id="IPR051368">
    <property type="entry name" value="SerProtInhib-TIL_Domain"/>
</dbReference>
<evidence type="ECO:0000313" key="7">
    <source>
        <dbReference type="Proteomes" id="UP000270094"/>
    </source>
</evidence>
<reference evidence="6 7" key="1">
    <citation type="submission" date="2018-11" db="EMBL/GenBank/DDBJ databases">
        <authorList>
            <consortium name="Pathogen Informatics"/>
        </authorList>
    </citation>
    <scope>NUCLEOTIDE SEQUENCE [LARGE SCALE GENOMIC DNA]</scope>
</reference>
<keyword evidence="7" id="KW-1185">Reference proteome</keyword>
<evidence type="ECO:0000256" key="4">
    <source>
        <dbReference type="SAM" id="SignalP"/>
    </source>
</evidence>
<feature type="domain" description="TIL" evidence="5">
    <location>
        <begin position="214"/>
        <end position="270"/>
    </location>
</feature>
<evidence type="ECO:0000256" key="2">
    <source>
        <dbReference type="ARBA" id="ARBA00022900"/>
    </source>
</evidence>
<dbReference type="Gene3D" id="2.10.25.10">
    <property type="entry name" value="Laminin"/>
    <property type="match status" value="5"/>
</dbReference>
<keyword evidence="4" id="KW-0732">Signal</keyword>
<evidence type="ECO:0000256" key="3">
    <source>
        <dbReference type="ARBA" id="ARBA00023157"/>
    </source>
</evidence>
<keyword evidence="1" id="KW-0646">Protease inhibitor</keyword>
<organism evidence="6 7">
    <name type="scientific">Strongylus vulgaris</name>
    <name type="common">Blood worm</name>
    <dbReference type="NCBI Taxonomy" id="40348"/>
    <lineage>
        <taxon>Eukaryota</taxon>
        <taxon>Metazoa</taxon>
        <taxon>Ecdysozoa</taxon>
        <taxon>Nematoda</taxon>
        <taxon>Chromadorea</taxon>
        <taxon>Rhabditida</taxon>
        <taxon>Rhabditina</taxon>
        <taxon>Rhabditomorpha</taxon>
        <taxon>Strongyloidea</taxon>
        <taxon>Strongylidae</taxon>
        <taxon>Strongylus</taxon>
    </lineage>
</organism>
<dbReference type="Pfam" id="PF01826">
    <property type="entry name" value="TIL"/>
    <property type="match status" value="3"/>
</dbReference>
<accession>A0A3P7L4Z4</accession>
<dbReference type="CDD" id="cd19941">
    <property type="entry name" value="TIL"/>
    <property type="match status" value="5"/>
</dbReference>
<evidence type="ECO:0000259" key="5">
    <source>
        <dbReference type="Pfam" id="PF01826"/>
    </source>
</evidence>
<dbReference type="PANTHER" id="PTHR23259:SF70">
    <property type="entry name" value="ACCESSORY GLAND PROTEIN ACP62F-RELATED"/>
    <property type="match status" value="1"/>
</dbReference>
<keyword evidence="2" id="KW-0722">Serine protease inhibitor</keyword>
<feature type="domain" description="TIL" evidence="5">
    <location>
        <begin position="21"/>
        <end position="77"/>
    </location>
</feature>
<feature type="domain" description="TIL" evidence="5">
    <location>
        <begin position="417"/>
        <end position="472"/>
    </location>
</feature>
<sequence>MFFPVCIFFSVLLFHNFLPECSANETLNNCGNLCEGKCANLGKGPVPCPLICGPPACSCKNGFHRNAMGVCVTARDCPLVCGVNEEIGPCGNLCEPGCENAFGEVEIHERASLGDKKQKFSNPKVCIEICNPPACICKSNFYRKDGKCVPKSECPQPKKVNGNKYGDELIALSLLSIYRASLVNNRVPAASIGKASTNTKTNPDSFVNQPQLKCSANETLILCGNLCEGKCENFGKGPVPCLAICESPACACKDGFFRNKEGKCVPGMDCPSNCRQNEVINPCGSHCEPTCENAFGKHRFLTCLLRISNSNPRQKYALAYAIHLLAYANLIIIAKTENVFHNRIAPKVCDKVCRPAACVCKPSYYRNSNGICVPQSGCGVHGGPTSTSPKAVSSGSMSGGAQTSKLSDQKKEKPLKCGKDEVFGACGSLCEPTCENAFGKAKICPRICNPPACICKPHYYRKDGKCVPQSDCVQSDKVDPRMRNTQGKTIIDIMAIFFK</sequence>
<dbReference type="PANTHER" id="PTHR23259">
    <property type="entry name" value="RIDDLE"/>
    <property type="match status" value="1"/>
</dbReference>
<dbReference type="AlphaFoldDB" id="A0A3P7L4Z4"/>
<dbReference type="GO" id="GO:0004867">
    <property type="term" value="F:serine-type endopeptidase inhibitor activity"/>
    <property type="evidence" value="ECO:0007669"/>
    <property type="project" value="UniProtKB-KW"/>
</dbReference>
<dbReference type="EMBL" id="UYYB01094493">
    <property type="protein sequence ID" value="VDM74472.1"/>
    <property type="molecule type" value="Genomic_DNA"/>
</dbReference>
<dbReference type="SUPFAM" id="SSF57567">
    <property type="entry name" value="Serine protease inhibitors"/>
    <property type="match status" value="5"/>
</dbReference>
<evidence type="ECO:0000313" key="6">
    <source>
        <dbReference type="EMBL" id="VDM74472.1"/>
    </source>
</evidence>
<name>A0A3P7L4Z4_STRVU</name>
<dbReference type="OrthoDB" id="5871013at2759"/>
<evidence type="ECO:0000256" key="1">
    <source>
        <dbReference type="ARBA" id="ARBA00022690"/>
    </source>
</evidence>